<proteinExistence type="predicted"/>
<name>A0A815UZV9_9BILA</name>
<dbReference type="EMBL" id="CAJNOE010005824">
    <property type="protein sequence ID" value="CAF1521058.1"/>
    <property type="molecule type" value="Genomic_DNA"/>
</dbReference>
<sequence>VDLKKMQNKVLGANLFRRIIVGEGSSFATQAALETFRPVC</sequence>
<feature type="non-terminal residue" evidence="1">
    <location>
        <position position="1"/>
    </location>
</feature>
<reference evidence="1" key="1">
    <citation type="submission" date="2021-02" db="EMBL/GenBank/DDBJ databases">
        <authorList>
            <person name="Nowell W R."/>
        </authorList>
    </citation>
    <scope>NUCLEOTIDE SEQUENCE</scope>
</reference>
<dbReference type="AlphaFoldDB" id="A0A815UZV9"/>
<organism evidence="1 2">
    <name type="scientific">Adineta steineri</name>
    <dbReference type="NCBI Taxonomy" id="433720"/>
    <lineage>
        <taxon>Eukaryota</taxon>
        <taxon>Metazoa</taxon>
        <taxon>Spiralia</taxon>
        <taxon>Gnathifera</taxon>
        <taxon>Rotifera</taxon>
        <taxon>Eurotatoria</taxon>
        <taxon>Bdelloidea</taxon>
        <taxon>Adinetida</taxon>
        <taxon>Adinetidae</taxon>
        <taxon>Adineta</taxon>
    </lineage>
</organism>
<accession>A0A815UZV9</accession>
<comment type="caution">
    <text evidence="1">The sequence shown here is derived from an EMBL/GenBank/DDBJ whole genome shotgun (WGS) entry which is preliminary data.</text>
</comment>
<evidence type="ECO:0000313" key="2">
    <source>
        <dbReference type="Proteomes" id="UP000663860"/>
    </source>
</evidence>
<gene>
    <name evidence="1" type="ORF">IZO911_LOCUS45852</name>
</gene>
<dbReference type="Proteomes" id="UP000663860">
    <property type="component" value="Unassembled WGS sequence"/>
</dbReference>
<protein>
    <submittedName>
        <fullName evidence="1">Uncharacterized protein</fullName>
    </submittedName>
</protein>
<evidence type="ECO:0000313" key="1">
    <source>
        <dbReference type="EMBL" id="CAF1521058.1"/>
    </source>
</evidence>